<gene>
    <name evidence="2" type="ORF">AVDCRST_MAG13-3272</name>
</gene>
<sequence length="199" mass="20970">AVPSPEAPHRRPGAPRRRLRRRPHADPAAGVRGRPAARPVARGGARAAHGRARAARGAAPPGQRPAAGRGPGAPGAPARAARPPRRGQQVGVVVRPVPRGVPHLPAGERRPGQGGRLHRPELGRRARAREGLPAPVPPELPELHRPAREGGPGARRRGDVPHDGVLRRPRGADVHPPGAVPRRGGPRGRHRPLRARDAL</sequence>
<feature type="non-terminal residue" evidence="2">
    <location>
        <position position="1"/>
    </location>
</feature>
<name>A0A6J4TBD2_9ACTN</name>
<dbReference type="AlphaFoldDB" id="A0A6J4TBD2"/>
<feature type="compositionally biased region" description="Low complexity" evidence="1">
    <location>
        <begin position="75"/>
        <end position="102"/>
    </location>
</feature>
<feature type="compositionally biased region" description="Low complexity" evidence="1">
    <location>
        <begin position="174"/>
        <end position="183"/>
    </location>
</feature>
<feature type="non-terminal residue" evidence="2">
    <location>
        <position position="199"/>
    </location>
</feature>
<reference evidence="2" key="1">
    <citation type="submission" date="2020-02" db="EMBL/GenBank/DDBJ databases">
        <authorList>
            <person name="Meier V. D."/>
        </authorList>
    </citation>
    <scope>NUCLEOTIDE SEQUENCE</scope>
    <source>
        <strain evidence="2">AVDCRST_MAG13</strain>
    </source>
</reference>
<feature type="region of interest" description="Disordered" evidence="1">
    <location>
        <begin position="1"/>
        <end position="199"/>
    </location>
</feature>
<protein>
    <submittedName>
        <fullName evidence="2">Uncharacterized protein</fullName>
    </submittedName>
</protein>
<feature type="compositionally biased region" description="Low complexity" evidence="1">
    <location>
        <begin position="26"/>
        <end position="47"/>
    </location>
</feature>
<feature type="compositionally biased region" description="Basic and acidic residues" evidence="1">
    <location>
        <begin position="118"/>
        <end position="130"/>
    </location>
</feature>
<feature type="compositionally biased region" description="Basic and acidic residues" evidence="1">
    <location>
        <begin position="156"/>
        <end position="173"/>
    </location>
</feature>
<accession>A0A6J4TBD2</accession>
<organism evidence="2">
    <name type="scientific">uncultured Solirubrobacteraceae bacterium</name>
    <dbReference type="NCBI Taxonomy" id="1162706"/>
    <lineage>
        <taxon>Bacteria</taxon>
        <taxon>Bacillati</taxon>
        <taxon>Actinomycetota</taxon>
        <taxon>Thermoleophilia</taxon>
        <taxon>Solirubrobacterales</taxon>
        <taxon>Solirubrobacteraceae</taxon>
        <taxon>environmental samples</taxon>
    </lineage>
</organism>
<feature type="compositionally biased region" description="Low complexity" evidence="1">
    <location>
        <begin position="55"/>
        <end position="68"/>
    </location>
</feature>
<evidence type="ECO:0000313" key="2">
    <source>
        <dbReference type="EMBL" id="CAA9519312.1"/>
    </source>
</evidence>
<feature type="compositionally biased region" description="Basic residues" evidence="1">
    <location>
        <begin position="10"/>
        <end position="23"/>
    </location>
</feature>
<dbReference type="EMBL" id="CADCVO010000522">
    <property type="protein sequence ID" value="CAA9519312.1"/>
    <property type="molecule type" value="Genomic_DNA"/>
</dbReference>
<feature type="compositionally biased region" description="Basic residues" evidence="1">
    <location>
        <begin position="184"/>
        <end position="193"/>
    </location>
</feature>
<proteinExistence type="predicted"/>
<evidence type="ECO:0000256" key="1">
    <source>
        <dbReference type="SAM" id="MobiDB-lite"/>
    </source>
</evidence>